<evidence type="ECO:0000313" key="9">
    <source>
        <dbReference type="EMBL" id="GGA41755.1"/>
    </source>
</evidence>
<evidence type="ECO:0000256" key="2">
    <source>
        <dbReference type="ARBA" id="ARBA00008114"/>
    </source>
</evidence>
<dbReference type="SUPFAM" id="SSF161111">
    <property type="entry name" value="Cation efflux protein transmembrane domain-like"/>
    <property type="match status" value="1"/>
</dbReference>
<dbReference type="SUPFAM" id="SSF160240">
    <property type="entry name" value="Cation efflux protein cytoplasmic domain-like"/>
    <property type="match status" value="1"/>
</dbReference>
<gene>
    <name evidence="9" type="ORF">GCM10011499_09260</name>
</gene>
<dbReference type="Gene3D" id="1.20.1510.10">
    <property type="entry name" value="Cation efflux protein transmembrane domain"/>
    <property type="match status" value="1"/>
</dbReference>
<dbReference type="RefSeq" id="WP_127073074.1">
    <property type="nucleotide sequence ID" value="NZ_BMKB01000001.1"/>
</dbReference>
<dbReference type="InterPro" id="IPR058533">
    <property type="entry name" value="Cation_efflux_TM"/>
</dbReference>
<comment type="similarity">
    <text evidence="2">Belongs to the cation diffusion facilitator (CDF) transporter (TC 2.A.4) family.</text>
</comment>
<dbReference type="GO" id="GO:0015093">
    <property type="term" value="F:ferrous iron transmembrane transporter activity"/>
    <property type="evidence" value="ECO:0007669"/>
    <property type="project" value="TreeGrafter"/>
</dbReference>
<reference evidence="9 10" key="1">
    <citation type="journal article" date="2014" name="Int. J. Syst. Evol. Microbiol.">
        <title>Complete genome sequence of Corynebacterium casei LMG S-19264T (=DSM 44701T), isolated from a smear-ripened cheese.</title>
        <authorList>
            <consortium name="US DOE Joint Genome Institute (JGI-PGF)"/>
            <person name="Walter F."/>
            <person name="Albersmeier A."/>
            <person name="Kalinowski J."/>
            <person name="Ruckert C."/>
        </authorList>
    </citation>
    <scope>NUCLEOTIDE SEQUENCE [LARGE SCALE GENOMIC DNA]</scope>
    <source>
        <strain evidence="9 10">CGMCC 1.15896</strain>
    </source>
</reference>
<evidence type="ECO:0000259" key="8">
    <source>
        <dbReference type="Pfam" id="PF01545"/>
    </source>
</evidence>
<evidence type="ECO:0000256" key="1">
    <source>
        <dbReference type="ARBA" id="ARBA00004141"/>
    </source>
</evidence>
<dbReference type="Proteomes" id="UP000596977">
    <property type="component" value="Unassembled WGS sequence"/>
</dbReference>
<dbReference type="InterPro" id="IPR050291">
    <property type="entry name" value="CDF_Transporter"/>
</dbReference>
<dbReference type="PANTHER" id="PTHR43840:SF15">
    <property type="entry name" value="MITOCHONDRIAL METAL TRANSPORTER 1-RELATED"/>
    <property type="match status" value="1"/>
</dbReference>
<evidence type="ECO:0000256" key="4">
    <source>
        <dbReference type="ARBA" id="ARBA00022692"/>
    </source>
</evidence>
<evidence type="ECO:0000313" key="10">
    <source>
        <dbReference type="Proteomes" id="UP000596977"/>
    </source>
</evidence>
<evidence type="ECO:0000256" key="7">
    <source>
        <dbReference type="SAM" id="Phobius"/>
    </source>
</evidence>
<feature type="domain" description="Cation efflux protein transmembrane" evidence="8">
    <location>
        <begin position="30"/>
        <end position="222"/>
    </location>
</feature>
<dbReference type="Gene3D" id="3.30.70.1350">
    <property type="entry name" value="Cation efflux protein, cytoplasmic domain"/>
    <property type="match status" value="1"/>
</dbReference>
<feature type="transmembrane region" description="Helical" evidence="7">
    <location>
        <begin position="130"/>
        <end position="151"/>
    </location>
</feature>
<feature type="transmembrane region" description="Helical" evidence="7">
    <location>
        <begin position="198"/>
        <end position="215"/>
    </location>
</feature>
<feature type="transmembrane region" description="Helical" evidence="7">
    <location>
        <begin position="28"/>
        <end position="49"/>
    </location>
</feature>
<evidence type="ECO:0000256" key="5">
    <source>
        <dbReference type="ARBA" id="ARBA00022989"/>
    </source>
</evidence>
<keyword evidence="5 7" id="KW-1133">Transmembrane helix</keyword>
<feature type="transmembrane region" description="Helical" evidence="7">
    <location>
        <begin position="99"/>
        <end position="118"/>
    </location>
</feature>
<dbReference type="InterPro" id="IPR036837">
    <property type="entry name" value="Cation_efflux_CTD_sf"/>
</dbReference>
<dbReference type="AlphaFoldDB" id="A0A916VVV6"/>
<keyword evidence="4 7" id="KW-0812">Transmembrane</keyword>
<keyword evidence="10" id="KW-1185">Reference proteome</keyword>
<evidence type="ECO:0000256" key="6">
    <source>
        <dbReference type="ARBA" id="ARBA00023136"/>
    </source>
</evidence>
<keyword evidence="3" id="KW-0813">Transport</keyword>
<name>A0A916VVV6_9HYPH</name>
<sequence>MNQVISSLFLGLFAPTDSVSRGDRKRGVALFSILASALISSIKMVIGLLSGSIALIADATQGLLDVFLGGFTYLSINEAEKATDPAYTYGRHKIEAMTAIIECVILVVIAFGFLFLGLNRLLAGSVTPHVEGWFIAWLLFAIISDFGRYTILHRTANETGSVALGANSIHFLVDSIASLVVLGGLVLVWMGFAQADTYAAILVSAFIAFSAYKVGRRATDVLTDRVDPQLSFRTLEAVRSVAGVSDVEVLRIRHSGLLYFAESVVKVTPDANWQDVVAIEGRVEEAIRLVLGDSTILVKASP</sequence>
<comment type="subcellular location">
    <subcellularLocation>
        <location evidence="1">Membrane</location>
        <topology evidence="1">Multi-pass membrane protein</topology>
    </subcellularLocation>
</comment>
<comment type="caution">
    <text evidence="9">The sequence shown here is derived from an EMBL/GenBank/DDBJ whole genome shotgun (WGS) entry which is preliminary data.</text>
</comment>
<dbReference type="OrthoDB" id="9806522at2"/>
<keyword evidence="6 7" id="KW-0472">Membrane</keyword>
<dbReference type="GO" id="GO:0006882">
    <property type="term" value="P:intracellular zinc ion homeostasis"/>
    <property type="evidence" value="ECO:0007669"/>
    <property type="project" value="TreeGrafter"/>
</dbReference>
<feature type="transmembrane region" description="Helical" evidence="7">
    <location>
        <begin position="171"/>
        <end position="192"/>
    </location>
</feature>
<dbReference type="GO" id="GO:0005886">
    <property type="term" value="C:plasma membrane"/>
    <property type="evidence" value="ECO:0007669"/>
    <property type="project" value="TreeGrafter"/>
</dbReference>
<dbReference type="InterPro" id="IPR002524">
    <property type="entry name" value="Cation_efflux"/>
</dbReference>
<dbReference type="InterPro" id="IPR027469">
    <property type="entry name" value="Cation_efflux_TMD_sf"/>
</dbReference>
<protein>
    <submittedName>
        <fullName evidence="9">Cation transporter</fullName>
    </submittedName>
</protein>
<evidence type="ECO:0000256" key="3">
    <source>
        <dbReference type="ARBA" id="ARBA00022448"/>
    </source>
</evidence>
<dbReference type="EMBL" id="BMKB01000001">
    <property type="protein sequence ID" value="GGA41755.1"/>
    <property type="molecule type" value="Genomic_DNA"/>
</dbReference>
<dbReference type="GO" id="GO:0015086">
    <property type="term" value="F:cadmium ion transmembrane transporter activity"/>
    <property type="evidence" value="ECO:0007669"/>
    <property type="project" value="TreeGrafter"/>
</dbReference>
<dbReference type="NCBIfam" id="TIGR01297">
    <property type="entry name" value="CDF"/>
    <property type="match status" value="1"/>
</dbReference>
<accession>A0A916VVV6</accession>
<dbReference type="GO" id="GO:0015341">
    <property type="term" value="F:zinc efflux antiporter activity"/>
    <property type="evidence" value="ECO:0007669"/>
    <property type="project" value="TreeGrafter"/>
</dbReference>
<dbReference type="PANTHER" id="PTHR43840">
    <property type="entry name" value="MITOCHONDRIAL METAL TRANSPORTER 1-RELATED"/>
    <property type="match status" value="1"/>
</dbReference>
<organism evidence="9 10">
    <name type="scientific">Pelagibacterium lentulum</name>
    <dbReference type="NCBI Taxonomy" id="2029865"/>
    <lineage>
        <taxon>Bacteria</taxon>
        <taxon>Pseudomonadati</taxon>
        <taxon>Pseudomonadota</taxon>
        <taxon>Alphaproteobacteria</taxon>
        <taxon>Hyphomicrobiales</taxon>
        <taxon>Devosiaceae</taxon>
        <taxon>Pelagibacterium</taxon>
    </lineage>
</organism>
<dbReference type="Pfam" id="PF01545">
    <property type="entry name" value="Cation_efflux"/>
    <property type="match status" value="1"/>
</dbReference>
<proteinExistence type="inferred from homology"/>